<protein>
    <recommendedName>
        <fullName evidence="4">MARVEL domain-containing protein</fullName>
    </recommendedName>
</protein>
<feature type="transmembrane region" description="Helical" evidence="1">
    <location>
        <begin position="49"/>
        <end position="71"/>
    </location>
</feature>
<accession>A0A8H5HVC4</accession>
<sequence>MVPANRFSSHKLFVPKPEFLPLPYRKPLIYSRRRRMSTGDPRAGNFHPFIFLAMALCSTAELGLSAFLINAGNANGTWPSSRYHVLLILFVFNASWTVLFSSAYMLYLFDGAASFLANIASSAIWILLTWDGFGNNAQHQDRRVLPECSYNIKMQTVSHSRGIGLDGVWALYSEFSTDFYMDLRKPLQIPLAG</sequence>
<keyword evidence="1" id="KW-1133">Transmembrane helix</keyword>
<feature type="transmembrane region" description="Helical" evidence="1">
    <location>
        <begin position="115"/>
        <end position="133"/>
    </location>
</feature>
<organism evidence="2 3">
    <name type="scientific">Collybiopsis confluens</name>
    <dbReference type="NCBI Taxonomy" id="2823264"/>
    <lineage>
        <taxon>Eukaryota</taxon>
        <taxon>Fungi</taxon>
        <taxon>Dikarya</taxon>
        <taxon>Basidiomycota</taxon>
        <taxon>Agaricomycotina</taxon>
        <taxon>Agaricomycetes</taxon>
        <taxon>Agaricomycetidae</taxon>
        <taxon>Agaricales</taxon>
        <taxon>Marasmiineae</taxon>
        <taxon>Omphalotaceae</taxon>
        <taxon>Collybiopsis</taxon>
    </lineage>
</organism>
<dbReference type="OrthoDB" id="3226059at2759"/>
<evidence type="ECO:0008006" key="4">
    <source>
        <dbReference type="Google" id="ProtNLM"/>
    </source>
</evidence>
<evidence type="ECO:0000313" key="2">
    <source>
        <dbReference type="EMBL" id="KAF5390256.1"/>
    </source>
</evidence>
<feature type="transmembrane region" description="Helical" evidence="1">
    <location>
        <begin position="83"/>
        <end position="109"/>
    </location>
</feature>
<dbReference type="Proteomes" id="UP000518752">
    <property type="component" value="Unassembled WGS sequence"/>
</dbReference>
<dbReference type="AlphaFoldDB" id="A0A8H5HVC4"/>
<reference evidence="2 3" key="1">
    <citation type="journal article" date="2020" name="ISME J.">
        <title>Uncovering the hidden diversity of litter-decomposition mechanisms in mushroom-forming fungi.</title>
        <authorList>
            <person name="Floudas D."/>
            <person name="Bentzer J."/>
            <person name="Ahren D."/>
            <person name="Johansson T."/>
            <person name="Persson P."/>
            <person name="Tunlid A."/>
        </authorList>
    </citation>
    <scope>NUCLEOTIDE SEQUENCE [LARGE SCALE GENOMIC DNA]</scope>
    <source>
        <strain evidence="2 3">CBS 406.79</strain>
    </source>
</reference>
<dbReference type="EMBL" id="JAACJN010000016">
    <property type="protein sequence ID" value="KAF5390256.1"/>
    <property type="molecule type" value="Genomic_DNA"/>
</dbReference>
<proteinExistence type="predicted"/>
<comment type="caution">
    <text evidence="2">The sequence shown here is derived from an EMBL/GenBank/DDBJ whole genome shotgun (WGS) entry which is preliminary data.</text>
</comment>
<evidence type="ECO:0000256" key="1">
    <source>
        <dbReference type="SAM" id="Phobius"/>
    </source>
</evidence>
<keyword evidence="1" id="KW-0812">Transmembrane</keyword>
<name>A0A8H5HVC4_9AGAR</name>
<keyword evidence="3" id="KW-1185">Reference proteome</keyword>
<evidence type="ECO:0000313" key="3">
    <source>
        <dbReference type="Proteomes" id="UP000518752"/>
    </source>
</evidence>
<keyword evidence="1" id="KW-0472">Membrane</keyword>
<gene>
    <name evidence="2" type="ORF">D9757_002910</name>
</gene>